<dbReference type="RefSeq" id="WP_135057719.1">
    <property type="nucleotide sequence ID" value="NZ_JADGLC010000021.1"/>
</dbReference>
<dbReference type="InterPro" id="IPR033870">
    <property type="entry name" value="FatB"/>
</dbReference>
<dbReference type="PANTHER" id="PTHR30532:SF28">
    <property type="entry name" value="PETROBACTIN-BINDING PROTEIN YCLQ"/>
    <property type="match status" value="1"/>
</dbReference>
<keyword evidence="4" id="KW-0408">Iron</keyword>
<dbReference type="AlphaFoldDB" id="A0A4Y9JWH9"/>
<evidence type="ECO:0000256" key="3">
    <source>
        <dbReference type="ARBA" id="ARBA00022448"/>
    </source>
</evidence>
<keyword evidence="5 6" id="KW-0732">Signal</keyword>
<proteinExistence type="inferred from homology"/>
<dbReference type="Pfam" id="PF01497">
    <property type="entry name" value="Peripla_BP_2"/>
    <property type="match status" value="1"/>
</dbReference>
<keyword evidence="3" id="KW-0813">Transport</keyword>
<comment type="subcellular location">
    <subcellularLocation>
        <location evidence="1">Cell envelope</location>
    </subcellularLocation>
</comment>
<dbReference type="InterPro" id="IPR051313">
    <property type="entry name" value="Bact_iron-sidero_bind"/>
</dbReference>
<evidence type="ECO:0000256" key="4">
    <source>
        <dbReference type="ARBA" id="ARBA00022496"/>
    </source>
</evidence>
<protein>
    <submittedName>
        <fullName evidence="8">Siderophore ABC transporter substrate-binding protein</fullName>
    </submittedName>
</protein>
<dbReference type="InterPro" id="IPR002491">
    <property type="entry name" value="ABC_transptr_periplasmic_BD"/>
</dbReference>
<comment type="caution">
    <text evidence="8">The sequence shown here is derived from an EMBL/GenBank/DDBJ whole genome shotgun (WGS) entry which is preliminary data.</text>
</comment>
<dbReference type="GO" id="GO:1901678">
    <property type="term" value="P:iron coordination entity transport"/>
    <property type="evidence" value="ECO:0007669"/>
    <property type="project" value="UniProtKB-ARBA"/>
</dbReference>
<dbReference type="CDD" id="cd01140">
    <property type="entry name" value="FatB"/>
    <property type="match status" value="1"/>
</dbReference>
<name>A0A4Y9JWH9_9PAST</name>
<feature type="signal peptide" evidence="6">
    <location>
        <begin position="1"/>
        <end position="21"/>
    </location>
</feature>
<feature type="domain" description="Fe/B12 periplasmic-binding" evidence="7">
    <location>
        <begin position="41"/>
        <end position="300"/>
    </location>
</feature>
<evidence type="ECO:0000256" key="5">
    <source>
        <dbReference type="ARBA" id="ARBA00022729"/>
    </source>
</evidence>
<dbReference type="SUPFAM" id="SSF53807">
    <property type="entry name" value="Helical backbone' metal receptor"/>
    <property type="match status" value="1"/>
</dbReference>
<dbReference type="Proteomes" id="UP000297396">
    <property type="component" value="Unassembled WGS sequence"/>
</dbReference>
<evidence type="ECO:0000259" key="7">
    <source>
        <dbReference type="PROSITE" id="PS50983"/>
    </source>
</evidence>
<dbReference type="OrthoDB" id="63946at2"/>
<sequence>MLKKTLFTLTAFAALTTSVLAKEVTIPTARGEVTLSAPPAKIAVFDTGSIDTLHALGVKVDGAADVAKLIPYTQSTLANAQKVGTVFEPNLEALNELKPDLIIVGTRTAKKFDDVSSLAKTIDLTDNGDKLIESGLQRIDSFGKLFDKQAEADKLKSEISTLFQQTQAAVKGKGNGLIILVNGGKISAFGSGYRLSWIHNSLGIPMADPSLKAQGHGQPVSFEFIQKLNPDWLFVLDRIAAIGEEGKTAKEVLDNELVHQTKAWKNGQIVYLSSASYLAPGGVEQIKTDLTNIKHAFEQK</sequence>
<gene>
    <name evidence="8" type="ORF">E4T80_09325</name>
</gene>
<evidence type="ECO:0000256" key="1">
    <source>
        <dbReference type="ARBA" id="ARBA00004196"/>
    </source>
</evidence>
<evidence type="ECO:0000313" key="8">
    <source>
        <dbReference type="EMBL" id="TFV08835.1"/>
    </source>
</evidence>
<keyword evidence="4" id="KW-0410">Iron transport</keyword>
<keyword evidence="4" id="KW-0406">Ion transport</keyword>
<organism evidence="8 9">
    <name type="scientific">Muribacter muris</name>
    <dbReference type="NCBI Taxonomy" id="67855"/>
    <lineage>
        <taxon>Bacteria</taxon>
        <taxon>Pseudomonadati</taxon>
        <taxon>Pseudomonadota</taxon>
        <taxon>Gammaproteobacteria</taxon>
        <taxon>Pasteurellales</taxon>
        <taxon>Pasteurellaceae</taxon>
        <taxon>Muribacter</taxon>
    </lineage>
</organism>
<reference evidence="8 9" key="1">
    <citation type="submission" date="2019-03" db="EMBL/GenBank/DDBJ databases">
        <title>Diversity of the mouse oral microbiome.</title>
        <authorList>
            <person name="Joseph S."/>
            <person name="Aduse-Opoku J."/>
            <person name="Curtis M."/>
            <person name="Wade W."/>
            <person name="Hashim A."/>
        </authorList>
    </citation>
    <scope>NUCLEOTIDE SEQUENCE [LARGE SCALE GENOMIC DNA]</scope>
    <source>
        <strain evidence="8 9">WT12</strain>
    </source>
</reference>
<dbReference type="GO" id="GO:0030288">
    <property type="term" value="C:outer membrane-bounded periplasmic space"/>
    <property type="evidence" value="ECO:0007669"/>
    <property type="project" value="TreeGrafter"/>
</dbReference>
<dbReference type="PROSITE" id="PS50983">
    <property type="entry name" value="FE_B12_PBP"/>
    <property type="match status" value="1"/>
</dbReference>
<evidence type="ECO:0000256" key="6">
    <source>
        <dbReference type="SAM" id="SignalP"/>
    </source>
</evidence>
<feature type="chain" id="PRO_5021465265" evidence="6">
    <location>
        <begin position="22"/>
        <end position="300"/>
    </location>
</feature>
<evidence type="ECO:0000256" key="2">
    <source>
        <dbReference type="ARBA" id="ARBA00008814"/>
    </source>
</evidence>
<dbReference type="EMBL" id="SPPA01000021">
    <property type="protein sequence ID" value="TFV08835.1"/>
    <property type="molecule type" value="Genomic_DNA"/>
</dbReference>
<dbReference type="Gene3D" id="3.40.50.1980">
    <property type="entry name" value="Nitrogenase molybdenum iron protein domain"/>
    <property type="match status" value="2"/>
</dbReference>
<evidence type="ECO:0000313" key="9">
    <source>
        <dbReference type="Proteomes" id="UP000297396"/>
    </source>
</evidence>
<accession>A0A4Y9JWH9</accession>
<comment type="similarity">
    <text evidence="2">Belongs to the bacterial solute-binding protein 8 family.</text>
</comment>
<dbReference type="PANTHER" id="PTHR30532">
    <property type="entry name" value="IRON III DICITRATE-BINDING PERIPLASMIC PROTEIN"/>
    <property type="match status" value="1"/>
</dbReference>